<dbReference type="PANTHER" id="PTHR44154">
    <property type="entry name" value="QUINONE OXIDOREDUCTASE"/>
    <property type="match status" value="1"/>
</dbReference>
<keyword evidence="2" id="KW-0862">Zinc</keyword>
<feature type="domain" description="Enoyl reductase (ER)" evidence="3">
    <location>
        <begin position="10"/>
        <end position="327"/>
    </location>
</feature>
<sequence length="330" mass="34337">MHAFAYDKAHDLTDFALRLRDMVDPVPGPGDLLVSVRAFALNPVDCKIRRTRDGGADAPVILGWDAAGVVEAVGPGATGFTPGDAVFYAGDVTRPGSYATLQTVDHRLAAHKPASLDFAQAAALPLTALTACEAMLERGIAYDAESIVLVIGGAGGVGSMAVQLMKALTPARVIATASRPESVAWVRAMGADDVIGRSLADGLAALGLPPGSLHAVFSTTGTDAALPVIPSLLRPFGHLMVIDDPAALDIKPFKQKALSVHWEYMFARAMFGCAPERQGATLARIAALVDAGRIRTTATRQLPATLDNLRAAHAALEAGTGIGKTVMVWS</sequence>
<dbReference type="InterPro" id="IPR051603">
    <property type="entry name" value="Zinc-ADH_QOR/CCCR"/>
</dbReference>
<evidence type="ECO:0000256" key="1">
    <source>
        <dbReference type="ARBA" id="ARBA00022857"/>
    </source>
</evidence>
<dbReference type="InterPro" id="IPR013154">
    <property type="entry name" value="ADH-like_N"/>
</dbReference>
<dbReference type="NCBIfam" id="TIGR02817">
    <property type="entry name" value="adh_fam_1"/>
    <property type="match status" value="1"/>
</dbReference>
<dbReference type="SUPFAM" id="SSF50129">
    <property type="entry name" value="GroES-like"/>
    <property type="match status" value="1"/>
</dbReference>
<dbReference type="EMBL" id="JACHKA010000001">
    <property type="protein sequence ID" value="MBB5987499.1"/>
    <property type="molecule type" value="Genomic_DNA"/>
</dbReference>
<dbReference type="Proteomes" id="UP001138540">
    <property type="component" value="Unassembled WGS sequence"/>
</dbReference>
<protein>
    <recommendedName>
        <fullName evidence="2">Zinc-type alcohol dehydrogenase-like protein</fullName>
    </recommendedName>
</protein>
<keyword evidence="1" id="KW-0521">NADP</keyword>
<evidence type="ECO:0000256" key="2">
    <source>
        <dbReference type="RuleBase" id="RU364000"/>
    </source>
</evidence>
<evidence type="ECO:0000313" key="4">
    <source>
        <dbReference type="EMBL" id="MBB5987499.1"/>
    </source>
</evidence>
<dbReference type="Pfam" id="PF08240">
    <property type="entry name" value="ADH_N"/>
    <property type="match status" value="1"/>
</dbReference>
<accession>A0ABR6NJP2</accession>
<keyword evidence="2" id="KW-0560">Oxidoreductase</keyword>
<dbReference type="InterPro" id="IPR011032">
    <property type="entry name" value="GroES-like_sf"/>
</dbReference>
<dbReference type="InterPro" id="IPR036291">
    <property type="entry name" value="NAD(P)-bd_dom_sf"/>
</dbReference>
<evidence type="ECO:0000313" key="5">
    <source>
        <dbReference type="Proteomes" id="UP001138540"/>
    </source>
</evidence>
<keyword evidence="2" id="KW-0479">Metal-binding</keyword>
<proteinExistence type="inferred from homology"/>
<gene>
    <name evidence="4" type="ORF">HNP60_003473</name>
</gene>
<comment type="caution">
    <text evidence="4">The sequence shown here is derived from an EMBL/GenBank/DDBJ whole genome shotgun (WGS) entry which is preliminary data.</text>
</comment>
<dbReference type="InterPro" id="IPR020843">
    <property type="entry name" value="ER"/>
</dbReference>
<comment type="similarity">
    <text evidence="2">Belongs to the zinc-containing alcohol dehydrogenase family. Quinone oxidoreductase subfamily.</text>
</comment>
<name>A0ABR6NJP2_9SPHN</name>
<dbReference type="SMART" id="SM00829">
    <property type="entry name" value="PKS_ER"/>
    <property type="match status" value="1"/>
</dbReference>
<organism evidence="4 5">
    <name type="scientific">Sphingobium lignivorans</name>
    <dbReference type="NCBI Taxonomy" id="2735886"/>
    <lineage>
        <taxon>Bacteria</taxon>
        <taxon>Pseudomonadati</taxon>
        <taxon>Pseudomonadota</taxon>
        <taxon>Alphaproteobacteria</taxon>
        <taxon>Sphingomonadales</taxon>
        <taxon>Sphingomonadaceae</taxon>
        <taxon>Sphingobium</taxon>
    </lineage>
</organism>
<dbReference type="PANTHER" id="PTHR44154:SF1">
    <property type="entry name" value="QUINONE OXIDOREDUCTASE"/>
    <property type="match status" value="1"/>
</dbReference>
<dbReference type="InterPro" id="IPR014182">
    <property type="entry name" value="ADH_Zn_typ-1"/>
</dbReference>
<dbReference type="Gene3D" id="3.90.180.10">
    <property type="entry name" value="Medium-chain alcohol dehydrogenases, catalytic domain"/>
    <property type="match status" value="1"/>
</dbReference>
<evidence type="ECO:0000259" key="3">
    <source>
        <dbReference type="SMART" id="SM00829"/>
    </source>
</evidence>
<dbReference type="Pfam" id="PF13602">
    <property type="entry name" value="ADH_zinc_N_2"/>
    <property type="match status" value="1"/>
</dbReference>
<reference evidence="4 5" key="1">
    <citation type="submission" date="2020-08" db="EMBL/GenBank/DDBJ databases">
        <title>Exploring microbial biodiversity for novel pathways involved in the catabolism of aromatic compounds derived from lignin.</title>
        <authorList>
            <person name="Elkins J."/>
        </authorList>
    </citation>
    <scope>NUCLEOTIDE SEQUENCE [LARGE SCALE GENOMIC DNA]</scope>
    <source>
        <strain evidence="4 5">B1D3A</strain>
    </source>
</reference>
<dbReference type="RefSeq" id="WP_184156051.1">
    <property type="nucleotide sequence ID" value="NZ_JACHKA010000001.1"/>
</dbReference>
<keyword evidence="5" id="KW-1185">Reference proteome</keyword>
<dbReference type="SUPFAM" id="SSF51735">
    <property type="entry name" value="NAD(P)-binding Rossmann-fold domains"/>
    <property type="match status" value="1"/>
</dbReference>
<dbReference type="CDD" id="cd08252">
    <property type="entry name" value="AL_MDR"/>
    <property type="match status" value="1"/>
</dbReference>
<dbReference type="Gene3D" id="3.40.50.720">
    <property type="entry name" value="NAD(P)-binding Rossmann-like Domain"/>
    <property type="match status" value="1"/>
</dbReference>